<reference evidence="1" key="1">
    <citation type="journal article" date="2015" name="Nature">
        <title>Complex archaea that bridge the gap between prokaryotes and eukaryotes.</title>
        <authorList>
            <person name="Spang A."/>
            <person name="Saw J.H."/>
            <person name="Jorgensen S.L."/>
            <person name="Zaremba-Niedzwiedzka K."/>
            <person name="Martijn J."/>
            <person name="Lind A.E."/>
            <person name="van Eijk R."/>
            <person name="Schleper C."/>
            <person name="Guy L."/>
            <person name="Ettema T.J."/>
        </authorList>
    </citation>
    <scope>NUCLEOTIDE SEQUENCE</scope>
</reference>
<accession>A0A0F8YQB9</accession>
<dbReference type="EMBL" id="LAZR01052165">
    <property type="protein sequence ID" value="KKK83567.1"/>
    <property type="molecule type" value="Genomic_DNA"/>
</dbReference>
<evidence type="ECO:0000313" key="1">
    <source>
        <dbReference type="EMBL" id="KKK83567.1"/>
    </source>
</evidence>
<organism evidence="1">
    <name type="scientific">marine sediment metagenome</name>
    <dbReference type="NCBI Taxonomy" id="412755"/>
    <lineage>
        <taxon>unclassified sequences</taxon>
        <taxon>metagenomes</taxon>
        <taxon>ecological metagenomes</taxon>
    </lineage>
</organism>
<protein>
    <submittedName>
        <fullName evidence="1">Uncharacterized protein</fullName>
    </submittedName>
</protein>
<proteinExistence type="predicted"/>
<gene>
    <name evidence="1" type="ORF">LCGC14_2792110</name>
</gene>
<dbReference type="AlphaFoldDB" id="A0A0F8YQB9"/>
<name>A0A0F8YQB9_9ZZZZ</name>
<sequence>MEQHIHCGLCGRVIEGKMPIPFTGSVANRHIVCDTCMSALNIKKEA</sequence>
<comment type="caution">
    <text evidence="1">The sequence shown here is derived from an EMBL/GenBank/DDBJ whole genome shotgun (WGS) entry which is preliminary data.</text>
</comment>